<accession>A0A2A6JBQ7</accession>
<dbReference type="EMBL" id="NWSV01000008">
    <property type="protein sequence ID" value="PDT03350.1"/>
    <property type="molecule type" value="Genomic_DNA"/>
</dbReference>
<evidence type="ECO:0000313" key="1">
    <source>
        <dbReference type="EMBL" id="PDT03350.1"/>
    </source>
</evidence>
<sequence length="71" mass="8043">MRFYIQNLKYREIDVVYAGLTVELPVFATYMRALADGDRAAIPLWVIGLCKADLNVYKPPQSRIQASPGRV</sequence>
<organism evidence="1 2">
    <name type="scientific">Rhizobium chutanense</name>
    <dbReference type="NCBI Taxonomy" id="2035448"/>
    <lineage>
        <taxon>Bacteria</taxon>
        <taxon>Pseudomonadati</taxon>
        <taxon>Pseudomonadota</taxon>
        <taxon>Alphaproteobacteria</taxon>
        <taxon>Hyphomicrobiales</taxon>
        <taxon>Rhizobiaceae</taxon>
        <taxon>Rhizobium/Agrobacterium group</taxon>
        <taxon>Rhizobium</taxon>
    </lineage>
</organism>
<reference evidence="1 2" key="1">
    <citation type="submission" date="2017-09" db="EMBL/GenBank/DDBJ databases">
        <title>Comparative genomics of rhizobia isolated from Phaseolus vulgaris in China.</title>
        <authorList>
            <person name="Tong W."/>
        </authorList>
    </citation>
    <scope>NUCLEOTIDE SEQUENCE [LARGE SCALE GENOMIC DNA]</scope>
    <source>
        <strain evidence="1 2">C5</strain>
    </source>
</reference>
<gene>
    <name evidence="1" type="ORF">CO666_14965</name>
</gene>
<dbReference type="Proteomes" id="UP000220768">
    <property type="component" value="Unassembled WGS sequence"/>
</dbReference>
<dbReference type="AlphaFoldDB" id="A0A2A6JBQ7"/>
<comment type="caution">
    <text evidence="1">The sequence shown here is derived from an EMBL/GenBank/DDBJ whole genome shotgun (WGS) entry which is preliminary data.</text>
</comment>
<protein>
    <submittedName>
        <fullName evidence="1">Uncharacterized protein</fullName>
    </submittedName>
</protein>
<evidence type="ECO:0000313" key="2">
    <source>
        <dbReference type="Proteomes" id="UP000220768"/>
    </source>
</evidence>
<keyword evidence="2" id="KW-1185">Reference proteome</keyword>
<name>A0A2A6JBQ7_9HYPH</name>
<proteinExistence type="predicted"/>